<gene>
    <name evidence="1" type="ORF">ACI1P1_16610</name>
</gene>
<dbReference type="Proteomes" id="UP001631969">
    <property type="component" value="Unassembled WGS sequence"/>
</dbReference>
<protein>
    <submittedName>
        <fullName evidence="1">YggS family pyridoxal phosphate-dependent enzyme</fullName>
    </submittedName>
</protein>
<evidence type="ECO:0000313" key="2">
    <source>
        <dbReference type="Proteomes" id="UP001631969"/>
    </source>
</evidence>
<organism evidence="1 2">
    <name type="scientific">Paenibacillus mesotrionivorans</name>
    <dbReference type="NCBI Taxonomy" id="3160968"/>
    <lineage>
        <taxon>Bacteria</taxon>
        <taxon>Bacillati</taxon>
        <taxon>Bacillota</taxon>
        <taxon>Bacilli</taxon>
        <taxon>Bacillales</taxon>
        <taxon>Paenibacillaceae</taxon>
        <taxon>Paenibacillus</taxon>
    </lineage>
</organism>
<keyword evidence="2" id="KW-1185">Reference proteome</keyword>
<dbReference type="EMBL" id="JBJURJ010000010">
    <property type="protein sequence ID" value="MFM9329919.1"/>
    <property type="molecule type" value="Genomic_DNA"/>
</dbReference>
<comment type="caution">
    <text evidence="1">The sequence shown here is derived from an EMBL/GenBank/DDBJ whole genome shotgun (WGS) entry which is preliminary data.</text>
</comment>
<sequence length="247" mass="28477">MNHFVEENLKRVREHMEAACARSGRRLEDVKLLLATKTVTLEKLQMAMQAGEVLFGENKAQELRDKFPLMQQYNRVEWHFIGHLQTNKVKDVAKYVTLIHSVDRLKLGQALNQQLLKENKTMDILVQVNTSYEESKFGVPPESALELVEQLAALERIRIKGLMTIGKWKGTPEETRQCFRLLKSIRDQIREKDIPHVGTDELSMGMSGDFEAAIEEGATIIRVGTKIFGERYLPDSYYWNENIRGNE</sequence>
<reference evidence="1" key="1">
    <citation type="submission" date="2024-12" db="EMBL/GenBank/DDBJ databases">
        <authorList>
            <person name="Wu N."/>
        </authorList>
    </citation>
    <scope>NUCLEOTIDE SEQUENCE</scope>
    <source>
        <strain evidence="1">P15</strain>
    </source>
</reference>
<name>A0ACC7P0X1_9BACL</name>
<accession>A0ACC7P0X1</accession>
<proteinExistence type="predicted"/>
<evidence type="ECO:0000313" key="1">
    <source>
        <dbReference type="EMBL" id="MFM9329919.1"/>
    </source>
</evidence>